<dbReference type="Proteomes" id="UP000241818">
    <property type="component" value="Unassembled WGS sequence"/>
</dbReference>
<evidence type="ECO:0000313" key="3">
    <source>
        <dbReference type="Proteomes" id="UP000241818"/>
    </source>
</evidence>
<dbReference type="AlphaFoldDB" id="A0A2T3BCE0"/>
<dbReference type="GO" id="GO:0015074">
    <property type="term" value="P:DNA integration"/>
    <property type="evidence" value="ECO:0007669"/>
    <property type="project" value="InterPro"/>
</dbReference>
<keyword evidence="3" id="KW-1185">Reference proteome</keyword>
<accession>A0A2T3BCE0</accession>
<proteinExistence type="predicted"/>
<organism evidence="2 3">
    <name type="scientific">Amorphotheca resinae ATCC 22711</name>
    <dbReference type="NCBI Taxonomy" id="857342"/>
    <lineage>
        <taxon>Eukaryota</taxon>
        <taxon>Fungi</taxon>
        <taxon>Dikarya</taxon>
        <taxon>Ascomycota</taxon>
        <taxon>Pezizomycotina</taxon>
        <taxon>Leotiomycetes</taxon>
        <taxon>Helotiales</taxon>
        <taxon>Amorphothecaceae</taxon>
        <taxon>Amorphotheca</taxon>
    </lineage>
</organism>
<reference evidence="2 3" key="1">
    <citation type="journal article" date="2018" name="New Phytol.">
        <title>Comparative genomics and transcriptomics depict ericoid mycorrhizal fungi as versatile saprotrophs and plant mutualists.</title>
        <authorList>
            <person name="Martino E."/>
            <person name="Morin E."/>
            <person name="Grelet G.A."/>
            <person name="Kuo A."/>
            <person name="Kohler A."/>
            <person name="Daghino S."/>
            <person name="Barry K.W."/>
            <person name="Cichocki N."/>
            <person name="Clum A."/>
            <person name="Dockter R.B."/>
            <person name="Hainaut M."/>
            <person name="Kuo R.C."/>
            <person name="LaButti K."/>
            <person name="Lindahl B.D."/>
            <person name="Lindquist E.A."/>
            <person name="Lipzen A."/>
            <person name="Khouja H.R."/>
            <person name="Magnuson J."/>
            <person name="Murat C."/>
            <person name="Ohm R.A."/>
            <person name="Singer S.W."/>
            <person name="Spatafora J.W."/>
            <person name="Wang M."/>
            <person name="Veneault-Fourrey C."/>
            <person name="Henrissat B."/>
            <person name="Grigoriev I.V."/>
            <person name="Martin F.M."/>
            <person name="Perotto S."/>
        </authorList>
    </citation>
    <scope>NUCLEOTIDE SEQUENCE [LARGE SCALE GENOMIC DNA]</scope>
    <source>
        <strain evidence="2 3">ATCC 22711</strain>
    </source>
</reference>
<dbReference type="GeneID" id="36577894"/>
<dbReference type="GO" id="GO:0006313">
    <property type="term" value="P:DNA transposition"/>
    <property type="evidence" value="ECO:0007669"/>
    <property type="project" value="InterPro"/>
</dbReference>
<feature type="domain" description="Transposase Tc1-like" evidence="1">
    <location>
        <begin position="111"/>
        <end position="148"/>
    </location>
</feature>
<gene>
    <name evidence="2" type="ORF">M430DRAFT_94055</name>
</gene>
<evidence type="ECO:0000259" key="1">
    <source>
        <dbReference type="Pfam" id="PF01498"/>
    </source>
</evidence>
<dbReference type="EMBL" id="KZ679006">
    <property type="protein sequence ID" value="PSS27032.1"/>
    <property type="molecule type" value="Genomic_DNA"/>
</dbReference>
<dbReference type="InParanoid" id="A0A2T3BCE0"/>
<evidence type="ECO:0000313" key="2">
    <source>
        <dbReference type="EMBL" id="PSS27032.1"/>
    </source>
</evidence>
<dbReference type="RefSeq" id="XP_024724557.1">
    <property type="nucleotide sequence ID" value="XM_024869813.1"/>
</dbReference>
<protein>
    <recommendedName>
        <fullName evidence="1">Transposase Tc1-like domain-containing protein</fullName>
    </recommendedName>
</protein>
<dbReference type="OrthoDB" id="3533651at2759"/>
<dbReference type="GO" id="GO:0003677">
    <property type="term" value="F:DNA binding"/>
    <property type="evidence" value="ECO:0007669"/>
    <property type="project" value="InterPro"/>
</dbReference>
<name>A0A2T3BCE0_AMORE</name>
<dbReference type="InterPro" id="IPR002492">
    <property type="entry name" value="Transposase_Tc1-like"/>
</dbReference>
<dbReference type="Pfam" id="PF01498">
    <property type="entry name" value="HTH_Tnp_Tc3_2"/>
    <property type="match status" value="1"/>
</dbReference>
<sequence>MESTFKVPVPKQPKEPELTRDERLRIQTLFFDANFTRDQICLQTGHTYRQICYAIQHRLTPQKRKSGRRVLLNTPQRKKLIQWVSASRDNRETPWIAIPGILGWDYGVSAIRIAFKKEGYKRRVSKRKCPLTKENRRKRLEWAQEHIN</sequence>